<proteinExistence type="predicted"/>
<accession>A0A2J6PSZ4</accession>
<organism evidence="3 4">
    <name type="scientific">Hyaloscypha hepaticicola</name>
    <dbReference type="NCBI Taxonomy" id="2082293"/>
    <lineage>
        <taxon>Eukaryota</taxon>
        <taxon>Fungi</taxon>
        <taxon>Dikarya</taxon>
        <taxon>Ascomycota</taxon>
        <taxon>Pezizomycotina</taxon>
        <taxon>Leotiomycetes</taxon>
        <taxon>Helotiales</taxon>
        <taxon>Hyaloscyphaceae</taxon>
        <taxon>Hyaloscypha</taxon>
    </lineage>
</organism>
<dbReference type="Pfam" id="PF22943">
    <property type="entry name" value="HTH_68"/>
    <property type="match status" value="1"/>
</dbReference>
<dbReference type="Proteomes" id="UP000235672">
    <property type="component" value="Unassembled WGS sequence"/>
</dbReference>
<feature type="compositionally biased region" description="Polar residues" evidence="1">
    <location>
        <begin position="45"/>
        <end position="66"/>
    </location>
</feature>
<evidence type="ECO:0000313" key="3">
    <source>
        <dbReference type="EMBL" id="PMD17141.1"/>
    </source>
</evidence>
<evidence type="ECO:0000313" key="4">
    <source>
        <dbReference type="Proteomes" id="UP000235672"/>
    </source>
</evidence>
<dbReference type="EMBL" id="KZ613501">
    <property type="protein sequence ID" value="PMD17141.1"/>
    <property type="molecule type" value="Genomic_DNA"/>
</dbReference>
<dbReference type="STRING" id="1745343.A0A2J6PSZ4"/>
<dbReference type="AlphaFoldDB" id="A0A2J6PSZ4"/>
<reference evidence="3 4" key="1">
    <citation type="submission" date="2016-05" db="EMBL/GenBank/DDBJ databases">
        <title>A degradative enzymes factory behind the ericoid mycorrhizal symbiosis.</title>
        <authorList>
            <consortium name="DOE Joint Genome Institute"/>
            <person name="Martino E."/>
            <person name="Morin E."/>
            <person name="Grelet G."/>
            <person name="Kuo A."/>
            <person name="Kohler A."/>
            <person name="Daghino S."/>
            <person name="Barry K."/>
            <person name="Choi C."/>
            <person name="Cichocki N."/>
            <person name="Clum A."/>
            <person name="Copeland A."/>
            <person name="Hainaut M."/>
            <person name="Haridas S."/>
            <person name="Labutti K."/>
            <person name="Lindquist E."/>
            <person name="Lipzen A."/>
            <person name="Khouja H.-R."/>
            <person name="Murat C."/>
            <person name="Ohm R."/>
            <person name="Olson A."/>
            <person name="Spatafora J."/>
            <person name="Veneault-Fourrey C."/>
            <person name="Henrissat B."/>
            <person name="Grigoriev I."/>
            <person name="Martin F."/>
            <person name="Perotto S."/>
        </authorList>
    </citation>
    <scope>NUCLEOTIDE SEQUENCE [LARGE SCALE GENOMIC DNA]</scope>
    <source>
        <strain evidence="3 4">UAMH 7357</strain>
    </source>
</reference>
<feature type="domain" description="Helix-turn-helix" evidence="2">
    <location>
        <begin position="151"/>
        <end position="195"/>
    </location>
</feature>
<feature type="compositionally biased region" description="Polar residues" evidence="1">
    <location>
        <begin position="91"/>
        <end position="106"/>
    </location>
</feature>
<dbReference type="InterPro" id="IPR054448">
    <property type="entry name" value="HTH_put_ascomycetes"/>
</dbReference>
<evidence type="ECO:0000259" key="2">
    <source>
        <dbReference type="Pfam" id="PF22943"/>
    </source>
</evidence>
<gene>
    <name evidence="3" type="ORF">NA56DRAFT_280694</name>
</gene>
<name>A0A2J6PSZ4_9HELO</name>
<evidence type="ECO:0000256" key="1">
    <source>
        <dbReference type="SAM" id="MobiDB-lite"/>
    </source>
</evidence>
<feature type="compositionally biased region" description="Acidic residues" evidence="1">
    <location>
        <begin position="16"/>
        <end position="25"/>
    </location>
</feature>
<feature type="compositionally biased region" description="Low complexity" evidence="1">
    <location>
        <begin position="69"/>
        <end position="90"/>
    </location>
</feature>
<sequence>MLLLPFKLPNIAQEAIETDAQDPELDAPNPGLSARLQELGPVQPNPTFSNSSTFNFQTRPPLQNPANPTPSRSQTSSPQSQQSSSDPSLSGQFIPSASNPQQSIFPSKSHPEAGGRPNPAVSLLTARYRLAEEAEREFANLGKASAGGRQFLDVITIRKVLEMRDEKGLQEGEIERRLELRKGVVGRLGRGGVVGVTQ</sequence>
<protein>
    <recommendedName>
        <fullName evidence="2">Helix-turn-helix domain-containing protein</fullName>
    </recommendedName>
</protein>
<feature type="region of interest" description="Disordered" evidence="1">
    <location>
        <begin position="15"/>
        <end position="119"/>
    </location>
</feature>
<dbReference type="OrthoDB" id="4085451at2759"/>
<keyword evidence="4" id="KW-1185">Reference proteome</keyword>